<dbReference type="Pfam" id="PF00089">
    <property type="entry name" value="Trypsin"/>
    <property type="match status" value="1"/>
</dbReference>
<proteinExistence type="predicted"/>
<dbReference type="AlphaFoldDB" id="A0A160NUA8"/>
<dbReference type="InterPro" id="IPR043504">
    <property type="entry name" value="Peptidase_S1_PA_chymotrypsin"/>
</dbReference>
<evidence type="ECO:0000313" key="2">
    <source>
        <dbReference type="EMBL" id="BAU81385.1"/>
    </source>
</evidence>
<dbReference type="Gene3D" id="2.40.10.10">
    <property type="entry name" value="Trypsin-like serine proteases"/>
    <property type="match status" value="1"/>
</dbReference>
<dbReference type="Pfam" id="PF14200">
    <property type="entry name" value="RicinB_lectin_2"/>
    <property type="match status" value="1"/>
</dbReference>
<keyword evidence="3" id="KW-1185">Reference proteome</keyword>
<dbReference type="InterPro" id="IPR001254">
    <property type="entry name" value="Trypsin_dom"/>
</dbReference>
<protein>
    <recommendedName>
        <fullName evidence="1">Ricin B lectin domain-containing protein</fullName>
    </recommendedName>
</protein>
<reference evidence="2 3" key="1">
    <citation type="journal article" date="2016" name="Genome Announc.">
        <title>Complete Genome Sequence of Thiostrepton-Producing Streptomyces laurentii ATCC 31255.</title>
        <authorList>
            <person name="Doi K."/>
            <person name="Fujino Y."/>
            <person name="Nagayoshi Y."/>
            <person name="Ohshima T."/>
            <person name="Ogata S."/>
        </authorList>
    </citation>
    <scope>NUCLEOTIDE SEQUENCE [LARGE SCALE GENOMIC DNA]</scope>
    <source>
        <strain evidence="2 3">ATCC 31255</strain>
    </source>
</reference>
<evidence type="ECO:0000259" key="1">
    <source>
        <dbReference type="SMART" id="SM00458"/>
    </source>
</evidence>
<dbReference type="InterPro" id="IPR000772">
    <property type="entry name" value="Ricin_B_lectin"/>
</dbReference>
<organism evidence="2 3">
    <name type="scientific">Streptomyces laurentii</name>
    <dbReference type="NCBI Taxonomy" id="39478"/>
    <lineage>
        <taxon>Bacteria</taxon>
        <taxon>Bacillati</taxon>
        <taxon>Actinomycetota</taxon>
        <taxon>Actinomycetes</taxon>
        <taxon>Kitasatosporales</taxon>
        <taxon>Streptomycetaceae</taxon>
        <taxon>Streptomyces</taxon>
    </lineage>
</organism>
<dbReference type="SMART" id="SM00458">
    <property type="entry name" value="RICIN"/>
    <property type="match status" value="1"/>
</dbReference>
<dbReference type="GO" id="GO:0006508">
    <property type="term" value="P:proteolysis"/>
    <property type="evidence" value="ECO:0007669"/>
    <property type="project" value="InterPro"/>
</dbReference>
<gene>
    <name evidence="2" type="ORF">SLA_0430</name>
</gene>
<dbReference type="InterPro" id="IPR035992">
    <property type="entry name" value="Ricin_B-like_lectins"/>
</dbReference>
<dbReference type="SUPFAM" id="SSF50370">
    <property type="entry name" value="Ricin B-like lectins"/>
    <property type="match status" value="1"/>
</dbReference>
<sequence>MDSSTSTSLALTGKGTDALCKGDTGGPLLNADGRIVGVNSRSWQGGCLGTPTTETRTGAVSARTDDLASWIQQTVTADWQVPLVNANSGKCLEIDSSLLTNGTRAQQWTCYEMPTMRWNLRWAGNGWVVRNANSGKCLEIDNSLLTDGAGAQQWTCYDIPTQRWDLVKAGWGYWLKNRNSGKCLEIDNSLLTNGARAQQWTCHDMPTQEWTFSY</sequence>
<evidence type="ECO:0000313" key="3">
    <source>
        <dbReference type="Proteomes" id="UP000217676"/>
    </source>
</evidence>
<name>A0A160NUA8_STRLU</name>
<dbReference type="CDD" id="cd00161">
    <property type="entry name" value="beta-trefoil_Ricin-like"/>
    <property type="match status" value="1"/>
</dbReference>
<dbReference type="SUPFAM" id="SSF50494">
    <property type="entry name" value="Trypsin-like serine proteases"/>
    <property type="match status" value="1"/>
</dbReference>
<dbReference type="InterPro" id="IPR009003">
    <property type="entry name" value="Peptidase_S1_PA"/>
</dbReference>
<dbReference type="Gene3D" id="2.80.10.50">
    <property type="match status" value="1"/>
</dbReference>
<dbReference type="KEGG" id="slau:SLA_0430"/>
<dbReference type="GO" id="GO:0004252">
    <property type="term" value="F:serine-type endopeptidase activity"/>
    <property type="evidence" value="ECO:0007669"/>
    <property type="project" value="InterPro"/>
</dbReference>
<accession>A0A160NUA8</accession>
<feature type="domain" description="Ricin B lectin" evidence="1">
    <location>
        <begin position="78"/>
        <end position="213"/>
    </location>
</feature>
<dbReference type="PROSITE" id="PS50231">
    <property type="entry name" value="RICIN_B_LECTIN"/>
    <property type="match status" value="1"/>
</dbReference>
<dbReference type="Proteomes" id="UP000217676">
    <property type="component" value="Chromosome"/>
</dbReference>
<dbReference type="EMBL" id="AP017424">
    <property type="protein sequence ID" value="BAU81385.1"/>
    <property type="molecule type" value="Genomic_DNA"/>
</dbReference>